<dbReference type="Gene3D" id="1.10.8.10">
    <property type="entry name" value="DNA helicase RuvA subunit, C-terminal domain"/>
    <property type="match status" value="1"/>
</dbReference>
<feature type="domain" description="DM" evidence="7">
    <location>
        <begin position="30"/>
        <end position="77"/>
    </location>
</feature>
<evidence type="ECO:0000259" key="7">
    <source>
        <dbReference type="PROSITE" id="PS50809"/>
    </source>
</evidence>
<organism evidence="8 9">
    <name type="scientific">Polistes dominula</name>
    <name type="common">European paper wasp</name>
    <name type="synonym">Vespa dominula</name>
    <dbReference type="NCBI Taxonomy" id="743375"/>
    <lineage>
        <taxon>Eukaryota</taxon>
        <taxon>Metazoa</taxon>
        <taxon>Ecdysozoa</taxon>
        <taxon>Arthropoda</taxon>
        <taxon>Hexapoda</taxon>
        <taxon>Insecta</taxon>
        <taxon>Pterygota</taxon>
        <taxon>Neoptera</taxon>
        <taxon>Endopterygota</taxon>
        <taxon>Hymenoptera</taxon>
        <taxon>Apocrita</taxon>
        <taxon>Aculeata</taxon>
        <taxon>Vespoidea</taxon>
        <taxon>Vespidae</taxon>
        <taxon>Polistinae</taxon>
        <taxon>Polistini</taxon>
        <taxon>Polistes</taxon>
    </lineage>
</organism>
<feature type="region of interest" description="Disordered" evidence="6">
    <location>
        <begin position="100"/>
        <end position="130"/>
    </location>
</feature>
<keyword evidence="2 5" id="KW-0862">Zinc</keyword>
<name>A0ABM1JDU4_POLDO</name>
<dbReference type="InterPro" id="IPR001275">
    <property type="entry name" value="DM_DNA-bd"/>
</dbReference>
<dbReference type="InterPro" id="IPR036407">
    <property type="entry name" value="DM_DNA-bd_sf"/>
</dbReference>
<dbReference type="SMART" id="SM00301">
    <property type="entry name" value="DM"/>
    <property type="match status" value="2"/>
</dbReference>
<evidence type="ECO:0000256" key="6">
    <source>
        <dbReference type="SAM" id="MobiDB-lite"/>
    </source>
</evidence>
<gene>
    <name evidence="9 10 11" type="primary">LOC107074092</name>
</gene>
<keyword evidence="8" id="KW-1185">Reference proteome</keyword>
<proteinExistence type="predicted"/>
<dbReference type="RefSeq" id="XP_015190634.1">
    <property type="nucleotide sequence ID" value="XM_015335148.1"/>
</dbReference>
<accession>A0ABM1JDU4</accession>
<evidence type="ECO:0000256" key="2">
    <source>
        <dbReference type="ARBA" id="ARBA00022833"/>
    </source>
</evidence>
<feature type="DNA-binding region" description="DM" evidence="5">
    <location>
        <begin position="30"/>
        <end position="77"/>
    </location>
</feature>
<evidence type="ECO:0000256" key="3">
    <source>
        <dbReference type="ARBA" id="ARBA00023125"/>
    </source>
</evidence>
<evidence type="ECO:0000313" key="8">
    <source>
        <dbReference type="Proteomes" id="UP000694924"/>
    </source>
</evidence>
<dbReference type="RefSeq" id="XP_015190635.1">
    <property type="nucleotide sequence ID" value="XM_015335149.1"/>
</dbReference>
<dbReference type="PROSITE" id="PS40000">
    <property type="entry name" value="DM_1"/>
    <property type="match status" value="2"/>
</dbReference>
<protein>
    <submittedName>
        <fullName evidence="9 10">Uncharacterized protein LOC107074092</fullName>
    </submittedName>
</protein>
<dbReference type="SUPFAM" id="SSF82927">
    <property type="entry name" value="Cysteine-rich DNA binding domain, (DM domain)"/>
    <property type="match status" value="2"/>
</dbReference>
<dbReference type="InterPro" id="IPR026607">
    <property type="entry name" value="DMRT"/>
</dbReference>
<feature type="domain" description="DM" evidence="7">
    <location>
        <begin position="186"/>
        <end position="233"/>
    </location>
</feature>
<keyword evidence="4 5" id="KW-0539">Nucleus</keyword>
<dbReference type="PANTHER" id="PTHR12322:SF116">
    <property type="entry name" value="DOUBLESEX-MAB RELATED 99B"/>
    <property type="match status" value="1"/>
</dbReference>
<dbReference type="GeneID" id="107074092"/>
<feature type="DNA-binding region" description="DM" evidence="5">
    <location>
        <begin position="186"/>
        <end position="233"/>
    </location>
</feature>
<evidence type="ECO:0000256" key="5">
    <source>
        <dbReference type="PROSITE-ProRule" id="PRU00070"/>
    </source>
</evidence>
<reference evidence="9 10" key="1">
    <citation type="submission" date="2025-05" db="UniProtKB">
        <authorList>
            <consortium name="RefSeq"/>
        </authorList>
    </citation>
    <scope>IDENTIFICATION</scope>
    <source>
        <tissue evidence="9 10">Whole body</tissue>
    </source>
</reference>
<dbReference type="SMART" id="SM01143">
    <property type="entry name" value="DSX_dimer"/>
    <property type="match status" value="1"/>
</dbReference>
<dbReference type="Proteomes" id="UP000694924">
    <property type="component" value="Unplaced"/>
</dbReference>
<dbReference type="PANTHER" id="PTHR12322">
    <property type="entry name" value="DOUBLESEX AND MAB-3 RELATED TRANSCRIPTION FACTOR DMRT"/>
    <property type="match status" value="1"/>
</dbReference>
<evidence type="ECO:0000313" key="11">
    <source>
        <dbReference type="RefSeq" id="XP_015190635.1"/>
    </source>
</evidence>
<evidence type="ECO:0000256" key="4">
    <source>
        <dbReference type="ARBA" id="ARBA00023242"/>
    </source>
</evidence>
<sequence>MDHANQAITNLMENNVSPNRTTNSQVMRKCSRCQNHGLIVPQKGHKSVCIYRNCPCKRCKLFSNRQSTKSRRNRVRTLTQEKDSTSLSVDMSFLGSGPQSVKNLNGNYDSNSGDLSVSNHENNETQDGNNDVTRISPSMNSVSSNQLLSATKSWLQWRNWTDSNVFLNASSDSNTSSTNWRTVQRCTLCRNHGVVSSVKDHKRFCYFRTCQCKSCYNTRKKRKESAKNTADKRAAAQDKKYMDNIRELVKTTMPPQQINYIPPVSQPPWSVEGNYVGDGINHLISTPTPRKVPVDRIIPPLIDSIQSEPSFNVEIILARSMTLLQQFQNPWDILTLIYVTVKYAGANVYEAVKRIYEAKKEIESLEIFNMVKNIWNDKMSYFPEYIPKTDITDAPTYEGEAPFIGDPTSQATEHFTLIPDLENTRIPTNNNSSEHYTK</sequence>
<dbReference type="InterPro" id="IPR014932">
    <property type="entry name" value="DSX_dimer"/>
</dbReference>
<dbReference type="Gene3D" id="4.10.1040.10">
    <property type="entry name" value="DM DNA-binding domain"/>
    <property type="match status" value="2"/>
</dbReference>
<keyword evidence="1 5" id="KW-0479">Metal-binding</keyword>
<evidence type="ECO:0000313" key="10">
    <source>
        <dbReference type="RefSeq" id="XP_015190634.1"/>
    </source>
</evidence>
<dbReference type="RefSeq" id="XP_015190632.1">
    <property type="nucleotide sequence ID" value="XM_015335146.1"/>
</dbReference>
<dbReference type="Pfam" id="PF08828">
    <property type="entry name" value="DSX_dimer"/>
    <property type="match status" value="1"/>
</dbReference>
<keyword evidence="3 5" id="KW-0238">DNA-binding</keyword>
<evidence type="ECO:0000256" key="1">
    <source>
        <dbReference type="ARBA" id="ARBA00022723"/>
    </source>
</evidence>
<dbReference type="Pfam" id="PF00751">
    <property type="entry name" value="DM"/>
    <property type="match status" value="2"/>
</dbReference>
<evidence type="ECO:0000313" key="9">
    <source>
        <dbReference type="RefSeq" id="XP_015190632.1"/>
    </source>
</evidence>
<comment type="subcellular location">
    <subcellularLocation>
        <location evidence="5">Nucleus</location>
    </subcellularLocation>
</comment>
<dbReference type="PROSITE" id="PS50809">
    <property type="entry name" value="DM_2"/>
    <property type="match status" value="2"/>
</dbReference>